<dbReference type="SUPFAM" id="SSF52540">
    <property type="entry name" value="P-loop containing nucleoside triphosphate hydrolases"/>
    <property type="match status" value="1"/>
</dbReference>
<sequence length="724" mass="83784">MLRYIAFENLINFNDRQCLEFEEGVNFLVGANSTGKSSILELIRRCHSINLSSSVTNLLDDSKPGYIISRYEGLSDVFETNESFDTDRAILCLFQERKAGIISIYKCICFKSIVKRGLYIAASQYEKAEDNPQEVLHRFSLRHFDNESVRDFTDISFPENNDDSNPQQNDGNHNPQQNEGNHNPQQNESNHNPQQNERNHEDQDESGIDKLFGNTDYDADSQYGSHGTQEDVTQISTNTNRKGKSTQVELGLLVEIKVVLEQSGQKVENSNETSEILLEKLQPSFAHVFPFRSIGPLQWINGNNVSELDAKNYKTAHKRADILWDLLPPQEPQRELRPGTLYFIIMYLWSIISNLWTGQSLEYKNVDEDEQSLFNKVTYPLEYEFVKDTKEGKIKVIHKNDPSSTQRHFELIKAPEGIIEVKQATLIFSHKKFKTICYEDIDKGIHNQMIENMTSFMLKEMKRKTVIIVTHNPSLINCWALGRTHVCTRKRESEGKFVNIVKKIPDKYAIQYGFHHEMKKVLFSARVLLVEGRTELSVLRALFDFIFCKKERSDLLARRLNNGDVSARDRDHILRMLSLVQCVSVNGKLSFQRAKNFCKDVNINFKVLADNDDICQQRKLLSSPLESFTVPERPTGDVNTFMWKNGTIEDALRSDCPSEIMKILNYTVSCKDWEDKTKNKLKRKINNEFENTIYDNLFAELLNNIESNEESEFLDFFRFITNQN</sequence>
<dbReference type="InterPro" id="IPR027417">
    <property type="entry name" value="P-loop_NTPase"/>
</dbReference>
<dbReference type="AlphaFoldDB" id="A0AA88Y8J0"/>
<organism evidence="2 3">
    <name type="scientific">Pinctada imbricata</name>
    <name type="common">Atlantic pearl-oyster</name>
    <name type="synonym">Pinctada martensii</name>
    <dbReference type="NCBI Taxonomy" id="66713"/>
    <lineage>
        <taxon>Eukaryota</taxon>
        <taxon>Metazoa</taxon>
        <taxon>Spiralia</taxon>
        <taxon>Lophotrochozoa</taxon>
        <taxon>Mollusca</taxon>
        <taxon>Bivalvia</taxon>
        <taxon>Autobranchia</taxon>
        <taxon>Pteriomorphia</taxon>
        <taxon>Pterioida</taxon>
        <taxon>Pterioidea</taxon>
        <taxon>Pteriidae</taxon>
        <taxon>Pinctada</taxon>
    </lineage>
</organism>
<dbReference type="Gene3D" id="3.40.50.300">
    <property type="entry name" value="P-loop containing nucleotide triphosphate hydrolases"/>
    <property type="match status" value="1"/>
</dbReference>
<feature type="compositionally biased region" description="Polar residues" evidence="1">
    <location>
        <begin position="222"/>
        <end position="244"/>
    </location>
</feature>
<dbReference type="EMBL" id="VSWD01000006">
    <property type="protein sequence ID" value="KAK3100388.1"/>
    <property type="molecule type" value="Genomic_DNA"/>
</dbReference>
<comment type="caution">
    <text evidence="2">The sequence shown here is derived from an EMBL/GenBank/DDBJ whole genome shotgun (WGS) entry which is preliminary data.</text>
</comment>
<gene>
    <name evidence="2" type="ORF">FSP39_019182</name>
</gene>
<dbReference type="Proteomes" id="UP001186944">
    <property type="component" value="Unassembled WGS sequence"/>
</dbReference>
<accession>A0AA88Y8J0</accession>
<reference evidence="2" key="1">
    <citation type="submission" date="2019-08" db="EMBL/GenBank/DDBJ databases">
        <title>The improved chromosome-level genome for the pearl oyster Pinctada fucata martensii using PacBio sequencing and Hi-C.</title>
        <authorList>
            <person name="Zheng Z."/>
        </authorList>
    </citation>
    <scope>NUCLEOTIDE SEQUENCE</scope>
    <source>
        <strain evidence="2">ZZ-2019</strain>
        <tissue evidence="2">Adductor muscle</tissue>
    </source>
</reference>
<proteinExistence type="predicted"/>
<evidence type="ECO:0000313" key="3">
    <source>
        <dbReference type="Proteomes" id="UP001186944"/>
    </source>
</evidence>
<feature type="region of interest" description="Disordered" evidence="1">
    <location>
        <begin position="153"/>
        <end position="244"/>
    </location>
</feature>
<protein>
    <submittedName>
        <fullName evidence="2">Uncharacterized protein</fullName>
    </submittedName>
</protein>
<name>A0AA88Y8J0_PINIB</name>
<keyword evidence="3" id="KW-1185">Reference proteome</keyword>
<evidence type="ECO:0000256" key="1">
    <source>
        <dbReference type="SAM" id="MobiDB-lite"/>
    </source>
</evidence>
<feature type="compositionally biased region" description="Polar residues" evidence="1">
    <location>
        <begin position="163"/>
        <end position="196"/>
    </location>
</feature>
<evidence type="ECO:0000313" key="2">
    <source>
        <dbReference type="EMBL" id="KAK3100388.1"/>
    </source>
</evidence>